<dbReference type="InterPro" id="IPR038709">
    <property type="entry name" value="RpoN_core-bd_sf"/>
</dbReference>
<name>A0A1I3C1P2_9LACT</name>
<dbReference type="PROSITE" id="PS50044">
    <property type="entry name" value="SIGMA54_3"/>
    <property type="match status" value="1"/>
</dbReference>
<dbReference type="Gene3D" id="1.10.10.1330">
    <property type="entry name" value="RNA polymerase sigma-54 factor, core-binding domain"/>
    <property type="match status" value="1"/>
</dbReference>
<evidence type="ECO:0000256" key="2">
    <source>
        <dbReference type="ARBA" id="ARBA00022478"/>
    </source>
</evidence>
<proteinExistence type="inferred from homology"/>
<dbReference type="NCBIfam" id="TIGR02395">
    <property type="entry name" value="rpoN_sigma"/>
    <property type="match status" value="1"/>
</dbReference>
<keyword evidence="9" id="KW-0175">Coiled coil</keyword>
<dbReference type="GO" id="GO:0001216">
    <property type="term" value="F:DNA-binding transcription activator activity"/>
    <property type="evidence" value="ECO:0007669"/>
    <property type="project" value="InterPro"/>
</dbReference>
<comment type="similarity">
    <text evidence="1">Belongs to the sigma-54 factor family.</text>
</comment>
<dbReference type="OrthoDB" id="9814402at2"/>
<evidence type="ECO:0000313" key="13">
    <source>
        <dbReference type="Proteomes" id="UP000198668"/>
    </source>
</evidence>
<evidence type="ECO:0000256" key="4">
    <source>
        <dbReference type="ARBA" id="ARBA00022695"/>
    </source>
</evidence>
<keyword evidence="3" id="KW-0808">Transferase</keyword>
<evidence type="ECO:0000256" key="3">
    <source>
        <dbReference type="ARBA" id="ARBA00022679"/>
    </source>
</evidence>
<feature type="domain" description="RNA polymerase sigma factor 54 core-binding" evidence="11">
    <location>
        <begin position="87"/>
        <end position="271"/>
    </location>
</feature>
<dbReference type="InterPro" id="IPR007634">
    <property type="entry name" value="RNA_pol_sigma_54_DNA-bd"/>
</dbReference>
<evidence type="ECO:0000256" key="9">
    <source>
        <dbReference type="SAM" id="Coils"/>
    </source>
</evidence>
<dbReference type="Gene3D" id="1.10.260.40">
    <property type="entry name" value="lambda repressor-like DNA-binding domains"/>
    <property type="match status" value="1"/>
</dbReference>
<dbReference type="Pfam" id="PF04963">
    <property type="entry name" value="Sigma54_CBD"/>
    <property type="match status" value="1"/>
</dbReference>
<dbReference type="GO" id="GO:0003677">
    <property type="term" value="F:DNA binding"/>
    <property type="evidence" value="ECO:0007669"/>
    <property type="project" value="UniProtKB-KW"/>
</dbReference>
<dbReference type="PANTHER" id="PTHR32248:SF4">
    <property type="entry name" value="RNA POLYMERASE SIGMA-54 FACTOR"/>
    <property type="match status" value="1"/>
</dbReference>
<dbReference type="PROSITE" id="PS00718">
    <property type="entry name" value="SIGMA54_2"/>
    <property type="match status" value="1"/>
</dbReference>
<dbReference type="PANTHER" id="PTHR32248">
    <property type="entry name" value="RNA POLYMERASE SIGMA-54 FACTOR"/>
    <property type="match status" value="1"/>
</dbReference>
<evidence type="ECO:0000259" key="11">
    <source>
        <dbReference type="Pfam" id="PF04963"/>
    </source>
</evidence>
<dbReference type="EMBL" id="FOQE01000012">
    <property type="protein sequence ID" value="SFH68464.1"/>
    <property type="molecule type" value="Genomic_DNA"/>
</dbReference>
<dbReference type="InterPro" id="IPR000394">
    <property type="entry name" value="RNA_pol_sigma_54"/>
</dbReference>
<evidence type="ECO:0000256" key="7">
    <source>
        <dbReference type="ARBA" id="ARBA00023125"/>
    </source>
</evidence>
<dbReference type="GO" id="GO:0016779">
    <property type="term" value="F:nucleotidyltransferase activity"/>
    <property type="evidence" value="ECO:0007669"/>
    <property type="project" value="UniProtKB-KW"/>
</dbReference>
<evidence type="ECO:0000256" key="1">
    <source>
        <dbReference type="ARBA" id="ARBA00008798"/>
    </source>
</evidence>
<dbReference type="PRINTS" id="PR00045">
    <property type="entry name" value="SIGMA54FCT"/>
</dbReference>
<evidence type="ECO:0000313" key="12">
    <source>
        <dbReference type="EMBL" id="SFH68464.1"/>
    </source>
</evidence>
<evidence type="ECO:0000256" key="5">
    <source>
        <dbReference type="ARBA" id="ARBA00023015"/>
    </source>
</evidence>
<dbReference type="Proteomes" id="UP000198668">
    <property type="component" value="Unassembled WGS sequence"/>
</dbReference>
<dbReference type="Gene3D" id="1.10.10.60">
    <property type="entry name" value="Homeodomain-like"/>
    <property type="match status" value="1"/>
</dbReference>
<keyword evidence="13" id="KW-1185">Reference proteome</keyword>
<feature type="domain" description="RNA polymerase sigma factor 54 DNA-binding" evidence="10">
    <location>
        <begin position="285"/>
        <end position="452"/>
    </location>
</feature>
<dbReference type="InterPro" id="IPR007046">
    <property type="entry name" value="RNA_pol_sigma_54_core-bd"/>
</dbReference>
<dbReference type="RefSeq" id="WP_092092085.1">
    <property type="nucleotide sequence ID" value="NZ_FOQE01000012.1"/>
</dbReference>
<dbReference type="GO" id="GO:0000428">
    <property type="term" value="C:DNA-directed RNA polymerase complex"/>
    <property type="evidence" value="ECO:0007669"/>
    <property type="project" value="UniProtKB-KW"/>
</dbReference>
<keyword evidence="8" id="KW-0804">Transcription</keyword>
<evidence type="ECO:0000259" key="10">
    <source>
        <dbReference type="Pfam" id="PF04552"/>
    </source>
</evidence>
<reference evidence="12 13" key="1">
    <citation type="submission" date="2016-10" db="EMBL/GenBank/DDBJ databases">
        <authorList>
            <person name="de Groot N.N."/>
        </authorList>
    </citation>
    <scope>NUCLEOTIDE SEQUENCE [LARGE SCALE GENOMIC DNA]</scope>
    <source>
        <strain evidence="12 13">DSM 27630</strain>
    </source>
</reference>
<dbReference type="GO" id="GO:0006352">
    <property type="term" value="P:DNA-templated transcription initiation"/>
    <property type="evidence" value="ECO:0007669"/>
    <property type="project" value="InterPro"/>
</dbReference>
<dbReference type="Pfam" id="PF00309">
    <property type="entry name" value="Sigma54_AID"/>
    <property type="match status" value="1"/>
</dbReference>
<dbReference type="PROSITE" id="PS00717">
    <property type="entry name" value="SIGMA54_1"/>
    <property type="match status" value="1"/>
</dbReference>
<evidence type="ECO:0000256" key="6">
    <source>
        <dbReference type="ARBA" id="ARBA00023082"/>
    </source>
</evidence>
<feature type="coiled-coil region" evidence="9">
    <location>
        <begin position="384"/>
        <end position="411"/>
    </location>
</feature>
<keyword evidence="7" id="KW-0238">DNA-binding</keyword>
<organism evidence="12 13">
    <name type="scientific">Pisciglobus halotolerans</name>
    <dbReference type="NCBI Taxonomy" id="745365"/>
    <lineage>
        <taxon>Bacteria</taxon>
        <taxon>Bacillati</taxon>
        <taxon>Bacillota</taxon>
        <taxon>Bacilli</taxon>
        <taxon>Lactobacillales</taxon>
        <taxon>Carnobacteriaceae</taxon>
    </lineage>
</organism>
<keyword evidence="6" id="KW-0731">Sigma factor</keyword>
<accession>A0A1I3C1P2</accession>
<dbReference type="InterPro" id="IPR010982">
    <property type="entry name" value="Lambda_DNA-bd_dom_sf"/>
</dbReference>
<dbReference type="Pfam" id="PF04552">
    <property type="entry name" value="Sigma54_DBD"/>
    <property type="match status" value="1"/>
</dbReference>
<evidence type="ECO:0000256" key="8">
    <source>
        <dbReference type="ARBA" id="ARBA00023163"/>
    </source>
</evidence>
<dbReference type="GO" id="GO:0016987">
    <property type="term" value="F:sigma factor activity"/>
    <property type="evidence" value="ECO:0007669"/>
    <property type="project" value="UniProtKB-KW"/>
</dbReference>
<keyword evidence="5" id="KW-0805">Transcription regulation</keyword>
<dbReference type="PIRSF" id="PIRSF000774">
    <property type="entry name" value="RpoN"/>
    <property type="match status" value="1"/>
</dbReference>
<protein>
    <submittedName>
        <fullName evidence="12">RNA polymerase, sigma 54 subunit, RpoN/SigL</fullName>
    </submittedName>
</protein>
<dbReference type="AlphaFoldDB" id="A0A1I3C1P2"/>
<keyword evidence="4" id="KW-0548">Nucleotidyltransferase</keyword>
<gene>
    <name evidence="12" type="ORF">SAMN04489868_11221</name>
</gene>
<sequence>MNFEQSYTQHQKQVQKLAMTQQLQQSIQMLQMNREDLTGFLKQKALGNPLIEVKVKGPAESDFSAPIISRTASESYHQFMDERMNRLPNKPVSLFAYVVEQIHLNMRETYLRKLVLWLSEFLDKNGYLTISLEEASRQAGAEQIQMLDALTLLQQLEPAGVGARNLQECLMLQTERDEYAPNMAYVILEEDFHDFANRKWEKIAKKYAISLKEVQIVFDYVQLLSPHPGAAFARENEQFVRPDLIVREDQHELSVHSVQSGLPIVTFQKEYYQQMMALGDKEVSTFMKGKYTEYDWIQKSLAQRGETIARVGAAIVEKQKAYFFNEKRPLSPLTLKEIAAEVGLHESTVSRAVNGKYLQASFGIVELKNFFTAGLTRSTPKTSGKKVEDELVSVENVKQELKQLIDEEDKKKPLSDQKIVDLLKDKGIQISRRTVAKYRDNLHIPSSSKRKRVF</sequence>
<keyword evidence="2" id="KW-0240">DNA-directed RNA polymerase</keyword>